<organism evidence="1">
    <name type="scientific">Vitis vinifera</name>
    <name type="common">Grape</name>
    <dbReference type="NCBI Taxonomy" id="29760"/>
    <lineage>
        <taxon>Eukaryota</taxon>
        <taxon>Viridiplantae</taxon>
        <taxon>Streptophyta</taxon>
        <taxon>Embryophyta</taxon>
        <taxon>Tracheophyta</taxon>
        <taxon>Spermatophyta</taxon>
        <taxon>Magnoliopsida</taxon>
        <taxon>eudicotyledons</taxon>
        <taxon>Gunneridae</taxon>
        <taxon>Pentapetalae</taxon>
        <taxon>rosids</taxon>
        <taxon>Vitales</taxon>
        <taxon>Vitaceae</taxon>
        <taxon>Viteae</taxon>
        <taxon>Vitis</taxon>
    </lineage>
</organism>
<evidence type="ECO:0000313" key="1">
    <source>
        <dbReference type="EMBL" id="CAN70952.1"/>
    </source>
</evidence>
<dbReference type="AlphaFoldDB" id="A5C766"/>
<sequence length="90" mass="9528">MEVGLDDGGAEEALEVAASGELKARDNFFCDGRAAYDVATFENSNRETSASQSSIMDWGCALHARTGKFGGSCVTLADATLHTDDQHETP</sequence>
<dbReference type="EMBL" id="AM484725">
    <property type="protein sequence ID" value="CAN70952.1"/>
    <property type="molecule type" value="Genomic_DNA"/>
</dbReference>
<protein>
    <submittedName>
        <fullName evidence="1">Uncharacterized protein</fullName>
    </submittedName>
</protein>
<reference evidence="1" key="1">
    <citation type="journal article" date="2007" name="PLoS ONE">
        <title>The first genome sequence of an elite grapevine cultivar (Pinot noir Vitis vinifera L.): coping with a highly heterozygous genome.</title>
        <authorList>
            <person name="Velasco R."/>
            <person name="Zharkikh A."/>
            <person name="Troggio M."/>
            <person name="Cartwright D.A."/>
            <person name="Cestaro A."/>
            <person name="Pruss D."/>
            <person name="Pindo M."/>
            <person name="FitzGerald L.M."/>
            <person name="Vezzulli S."/>
            <person name="Reid J."/>
            <person name="Malacarne G."/>
            <person name="Iliev D."/>
            <person name="Coppola G."/>
            <person name="Wardell B."/>
            <person name="Micheletti D."/>
            <person name="Macalma T."/>
            <person name="Facci M."/>
            <person name="Mitchell J.T."/>
            <person name="Perazzolli M."/>
            <person name="Eldredge G."/>
            <person name="Gatto P."/>
            <person name="Oyzerski R."/>
            <person name="Moretto M."/>
            <person name="Gutin N."/>
            <person name="Stefanini M."/>
            <person name="Chen Y."/>
            <person name="Segala C."/>
            <person name="Davenport C."/>
            <person name="Dematte L."/>
            <person name="Mraz A."/>
            <person name="Battilana J."/>
            <person name="Stormo K."/>
            <person name="Costa F."/>
            <person name="Tao Q."/>
            <person name="Si-Ammour A."/>
            <person name="Harkins T."/>
            <person name="Lackey A."/>
            <person name="Perbost C."/>
            <person name="Taillon B."/>
            <person name="Stella A."/>
            <person name="Solovyev V."/>
            <person name="Fawcett J.A."/>
            <person name="Sterck L."/>
            <person name="Vandepoele K."/>
            <person name="Grando S.M."/>
            <person name="Toppo S."/>
            <person name="Moser C."/>
            <person name="Lanchbury J."/>
            <person name="Bogden R."/>
            <person name="Skolnick M."/>
            <person name="Sgaramella V."/>
            <person name="Bhatnagar S.K."/>
            <person name="Fontana P."/>
            <person name="Gutin A."/>
            <person name="Van de Peer Y."/>
            <person name="Salamini F."/>
            <person name="Viola R."/>
        </authorList>
    </citation>
    <scope>NUCLEOTIDE SEQUENCE</scope>
</reference>
<proteinExistence type="predicted"/>
<accession>A5C766</accession>
<name>A5C766_VITVI</name>
<gene>
    <name evidence="1" type="ORF">VITISV_002712</name>
</gene>